<evidence type="ECO:0000313" key="9">
    <source>
        <dbReference type="EMBL" id="SNZ09033.1"/>
    </source>
</evidence>
<gene>
    <name evidence="9" type="ORF">SAMN06265182_1458</name>
</gene>
<evidence type="ECO:0000256" key="6">
    <source>
        <dbReference type="PIRNR" id="PIRNR000446"/>
    </source>
</evidence>
<comment type="similarity">
    <text evidence="6">Belongs to the fabD family.</text>
</comment>
<dbReference type="PANTHER" id="PTHR42681">
    <property type="entry name" value="MALONYL-COA-ACYL CARRIER PROTEIN TRANSACYLASE, MITOCHONDRIAL"/>
    <property type="match status" value="1"/>
</dbReference>
<evidence type="ECO:0000256" key="4">
    <source>
        <dbReference type="ARBA" id="ARBA00023315"/>
    </source>
</evidence>
<evidence type="ECO:0000256" key="5">
    <source>
        <dbReference type="ARBA" id="ARBA00048462"/>
    </source>
</evidence>
<dbReference type="InterPro" id="IPR004410">
    <property type="entry name" value="Malonyl_CoA-ACP_transAc_FabD"/>
</dbReference>
<keyword evidence="10" id="KW-1185">Reference proteome</keyword>
<dbReference type="EMBL" id="OBEI01000006">
    <property type="protein sequence ID" value="SNZ09033.1"/>
    <property type="molecule type" value="Genomic_DNA"/>
</dbReference>
<dbReference type="GO" id="GO:0005829">
    <property type="term" value="C:cytosol"/>
    <property type="evidence" value="ECO:0007669"/>
    <property type="project" value="TreeGrafter"/>
</dbReference>
<dbReference type="GO" id="GO:0004314">
    <property type="term" value="F:[acyl-carrier-protein] S-malonyltransferase activity"/>
    <property type="evidence" value="ECO:0007669"/>
    <property type="project" value="UniProtKB-EC"/>
</dbReference>
<keyword evidence="3 6" id="KW-0808">Transferase</keyword>
<dbReference type="SMART" id="SM00827">
    <property type="entry name" value="PKS_AT"/>
    <property type="match status" value="1"/>
</dbReference>
<evidence type="ECO:0000256" key="1">
    <source>
        <dbReference type="ARBA" id="ARBA00013258"/>
    </source>
</evidence>
<proteinExistence type="inferred from homology"/>
<dbReference type="SUPFAM" id="SSF55048">
    <property type="entry name" value="Probable ACP-binding domain of malonyl-CoA ACP transacylase"/>
    <property type="match status" value="1"/>
</dbReference>
<reference evidence="10" key="1">
    <citation type="submission" date="2017-09" db="EMBL/GenBank/DDBJ databases">
        <authorList>
            <person name="Varghese N."/>
            <person name="Submissions S."/>
        </authorList>
    </citation>
    <scope>NUCLEOTIDE SEQUENCE [LARGE SCALE GENOMIC DNA]</scope>
    <source>
        <strain evidence="10">DSM 15103</strain>
    </source>
</reference>
<dbReference type="SUPFAM" id="SSF52151">
    <property type="entry name" value="FabD/lysophospholipase-like"/>
    <property type="match status" value="1"/>
</dbReference>
<dbReference type="FunFam" id="3.30.70.250:FF:000001">
    <property type="entry name" value="Malonyl CoA-acyl carrier protein transacylase"/>
    <property type="match status" value="1"/>
</dbReference>
<dbReference type="InterPro" id="IPR014043">
    <property type="entry name" value="Acyl_transferase_dom"/>
</dbReference>
<dbReference type="PANTHER" id="PTHR42681:SF1">
    <property type="entry name" value="MALONYL-COA-ACYL CARRIER PROTEIN TRANSACYLASE, MITOCHONDRIAL"/>
    <property type="match status" value="1"/>
</dbReference>
<accession>A0A285NJD1</accession>
<protein>
    <recommendedName>
        <fullName evidence="2 6">Malonyl CoA-acyl carrier protein transacylase</fullName>
        <ecNumber evidence="1 6">2.3.1.39</ecNumber>
    </recommendedName>
</protein>
<evidence type="ECO:0000259" key="8">
    <source>
        <dbReference type="SMART" id="SM00827"/>
    </source>
</evidence>
<sequence length="304" mass="33834">MGKLAFVFPGQGSQQLGMGKDVYDKFPEIQELYEKVNEKLGFDLKKIIFEDEEKLNLTQYTQPALVLTSYSLLYALWKNKPDFIPDYTAGHSLGEFTALVCADSIDIVDAVWITHIRGKLMQEAVPEGAGGMAAIIGLSSDEIEKVLKNINGIVEIANYNSPEQTVISGEKEAVEKAMEVLKEKGAKKVVPLAVSVPAHSSLLRDKAEEFKRYLNEIQIKDAKIPVISNITATPIKEADEIKKELGKHFYSPVRWVQSVEFMAKNGVDTFVEIGPKKVLTGLIRRIVKGVNLINVQTLEDIQKI</sequence>
<evidence type="ECO:0000256" key="3">
    <source>
        <dbReference type="ARBA" id="ARBA00022679"/>
    </source>
</evidence>
<keyword evidence="4 6" id="KW-0012">Acyltransferase</keyword>
<feature type="active site" evidence="7">
    <location>
        <position position="199"/>
    </location>
</feature>
<dbReference type="Gene3D" id="3.40.366.10">
    <property type="entry name" value="Malonyl-Coenzyme A Acyl Carrier Protein, domain 2"/>
    <property type="match status" value="1"/>
</dbReference>
<dbReference type="InterPro" id="IPR024925">
    <property type="entry name" value="Malonyl_CoA-ACP_transAc"/>
</dbReference>
<dbReference type="InterPro" id="IPR001227">
    <property type="entry name" value="Ac_transferase_dom_sf"/>
</dbReference>
<feature type="active site" evidence="7">
    <location>
        <position position="92"/>
    </location>
</feature>
<evidence type="ECO:0000256" key="2">
    <source>
        <dbReference type="ARBA" id="ARBA00018953"/>
    </source>
</evidence>
<evidence type="ECO:0000313" key="10">
    <source>
        <dbReference type="Proteomes" id="UP000219036"/>
    </source>
</evidence>
<dbReference type="Proteomes" id="UP000219036">
    <property type="component" value="Unassembled WGS sequence"/>
</dbReference>
<dbReference type="InterPro" id="IPR050858">
    <property type="entry name" value="Mal-CoA-ACP_Trans/PKS_FabD"/>
</dbReference>
<dbReference type="AlphaFoldDB" id="A0A285NJD1"/>
<dbReference type="GO" id="GO:0006633">
    <property type="term" value="P:fatty acid biosynthetic process"/>
    <property type="evidence" value="ECO:0007669"/>
    <property type="project" value="TreeGrafter"/>
</dbReference>
<feature type="domain" description="Malonyl-CoA:ACP transacylase (MAT)" evidence="8">
    <location>
        <begin position="7"/>
        <end position="300"/>
    </location>
</feature>
<comment type="catalytic activity">
    <reaction evidence="5 6">
        <text>holo-[ACP] + malonyl-CoA = malonyl-[ACP] + CoA</text>
        <dbReference type="Rhea" id="RHEA:41792"/>
        <dbReference type="Rhea" id="RHEA-COMP:9623"/>
        <dbReference type="Rhea" id="RHEA-COMP:9685"/>
        <dbReference type="ChEBI" id="CHEBI:57287"/>
        <dbReference type="ChEBI" id="CHEBI:57384"/>
        <dbReference type="ChEBI" id="CHEBI:64479"/>
        <dbReference type="ChEBI" id="CHEBI:78449"/>
        <dbReference type="EC" id="2.3.1.39"/>
    </reaction>
</comment>
<organism evidence="9 10">
    <name type="scientific">Persephonella hydrogeniphila</name>
    <dbReference type="NCBI Taxonomy" id="198703"/>
    <lineage>
        <taxon>Bacteria</taxon>
        <taxon>Pseudomonadati</taxon>
        <taxon>Aquificota</taxon>
        <taxon>Aquificia</taxon>
        <taxon>Aquificales</taxon>
        <taxon>Hydrogenothermaceae</taxon>
        <taxon>Persephonella</taxon>
    </lineage>
</organism>
<name>A0A285NJD1_9AQUI</name>
<dbReference type="InterPro" id="IPR016035">
    <property type="entry name" value="Acyl_Trfase/lysoPLipase"/>
</dbReference>
<dbReference type="OrthoDB" id="9805460at2"/>
<dbReference type="NCBIfam" id="TIGR00128">
    <property type="entry name" value="fabD"/>
    <property type="match status" value="1"/>
</dbReference>
<dbReference type="Pfam" id="PF00698">
    <property type="entry name" value="Acyl_transf_1"/>
    <property type="match status" value="1"/>
</dbReference>
<dbReference type="EC" id="2.3.1.39" evidence="1 6"/>
<dbReference type="RefSeq" id="WP_097000624.1">
    <property type="nucleotide sequence ID" value="NZ_OBEI01000006.1"/>
</dbReference>
<dbReference type="PIRSF" id="PIRSF000446">
    <property type="entry name" value="Mct"/>
    <property type="match status" value="1"/>
</dbReference>
<dbReference type="InterPro" id="IPR016036">
    <property type="entry name" value="Malonyl_transacylase_ACP-bd"/>
</dbReference>
<evidence type="ECO:0000256" key="7">
    <source>
        <dbReference type="PIRSR" id="PIRSR000446-1"/>
    </source>
</evidence>
<dbReference type="Gene3D" id="3.30.70.250">
    <property type="entry name" value="Malonyl-CoA ACP transacylase, ACP-binding"/>
    <property type="match status" value="1"/>
</dbReference>